<evidence type="ECO:0000313" key="4">
    <source>
        <dbReference type="Proteomes" id="UP000465221"/>
    </source>
</evidence>
<dbReference type="EMBL" id="BLKC01000057">
    <property type="protein sequence ID" value="GFF44185.1"/>
    <property type="molecule type" value="Genomic_DNA"/>
</dbReference>
<dbReference type="AlphaFoldDB" id="A0A8H3P6B4"/>
<dbReference type="InterPro" id="IPR039931">
    <property type="entry name" value="EEIG1/2-like"/>
</dbReference>
<feature type="region of interest" description="Disordered" evidence="1">
    <location>
        <begin position="382"/>
        <end position="415"/>
    </location>
</feature>
<dbReference type="InterPro" id="IPR048400">
    <property type="entry name" value="SLS1_N"/>
</dbReference>
<evidence type="ECO:0000256" key="1">
    <source>
        <dbReference type="SAM" id="MobiDB-lite"/>
    </source>
</evidence>
<feature type="domain" description="C2 NT-type" evidence="2">
    <location>
        <begin position="3"/>
        <end position="147"/>
    </location>
</feature>
<protein>
    <recommendedName>
        <fullName evidence="2">C2 NT-type domain-containing protein</fullName>
    </recommendedName>
</protein>
<gene>
    <name evidence="3" type="ORF">IFM46972_07460</name>
</gene>
<dbReference type="InterPro" id="IPR019448">
    <property type="entry name" value="NT-C2"/>
</dbReference>
<feature type="compositionally biased region" description="Basic and acidic residues" evidence="1">
    <location>
        <begin position="246"/>
        <end position="262"/>
    </location>
</feature>
<evidence type="ECO:0000259" key="2">
    <source>
        <dbReference type="PROSITE" id="PS51840"/>
    </source>
</evidence>
<feature type="region of interest" description="Disordered" evidence="1">
    <location>
        <begin position="246"/>
        <end position="311"/>
    </location>
</feature>
<evidence type="ECO:0000313" key="3">
    <source>
        <dbReference type="EMBL" id="GFF44185.1"/>
    </source>
</evidence>
<sequence>MQAFVPKNRRPRFEFILRIIDLNNVPLVTGTAFVKWRLPSSSTAEHHGHTDKAIIIDHRAYWNYEKTLQVRLTIDRNQTLHECELVLEIIQEFGSGGHGDKNFLGRIRLNLAEYVDKSDDEEGIVRRYLMQDSKVNSTLRVGIVMRQIDGDRNFTTPPLRSAAVFAGIAGVVSSEQADHDDLGRLPSINTQSREVADMQDMYRRTLAASWLSGTGDIPADKLIEDLFATGTCGNDEDPDIRSRKMAENHNELRPDRDTETRQTRSGNRLSPSFERRPKSSSSQFRNGKGSDSSGHIRKGGSIQEQLYDSASGKAWKSRSEVDELSEFENSWSSWLETIRPFSHMLTRFSRPAAGRLAYQYISPCREILRSSTSRQRDAFVRYQNTTTDPENDPLSRRRPRARWTNQKEHPKSQKVTLDVDSLGKPGEIVVVPHRTRRRRNSEIKRDTSDKSALPFMLEDIENKDTALESATINESIQSFREPHRPHDKLSINDWEDLRNRLQSSFTFQQLSDYIQEAKQEALGQKDGEPRSEHTPTAVWRPGTSIFLETSPVSQGSFADRVAVTQALKGKQLLAERILRDCWQLGVAGEVGQIDIRLPAYSLSLLLNSEHFSFEELASLHDAKIDVTRSLGLIRVTGSQHTCESIREIIYDATNRIRQEDVDLPTPNSATSKSGRIFTPDFLAWVSKTYGVAFEQELSQGVIKMFYLAENREDADNARRTLNLAIYNITSPAIPFGTYLSATQSASVYNANPERNVPWFDRQKAWFRWAMSSAQSSETKVLDTPFFDKHQSLLSDELLKLLRKSSPSISERNGVSETVVAAVGQCLFLRKPSFETQTLSASQLGKLSLPRTFITDVPRVTSFLRTLEPRLPDDDQQFYLFRLIPTAAHANIFPRLELEVTLTGSHRSSGSDAQIGIHSVKAELAESSVDYLLPENGLDLRFTRKLYRDLQHGHPENESAENITVESLRECLQGIFSRYTNSEGEAPLPAFTHVPLPNHLLKGTVNSEPDNSGNHSTAEYMFMPVKDLRGTRIHRYDFKGQQLNYAFYESGPFNPYRTTEIFLDMDLTVGDTSASSPAEGAMSPDPLHRGFNSFYGAACSLAFELDRAWRMDSV</sequence>
<feature type="compositionally biased region" description="Polar residues" evidence="1">
    <location>
        <begin position="279"/>
        <end position="293"/>
    </location>
</feature>
<dbReference type="InterPro" id="IPR048748">
    <property type="entry name" value="SLS1_KH2"/>
</dbReference>
<dbReference type="PANTHER" id="PTHR21456">
    <property type="entry name" value="FAMILY WITH SEQUENCE SIMILARITY 102"/>
    <property type="match status" value="1"/>
</dbReference>
<dbReference type="PANTHER" id="PTHR21456:SF1">
    <property type="entry name" value="C2 NT-TYPE DOMAIN-CONTAINING PROTEIN"/>
    <property type="match status" value="1"/>
</dbReference>
<comment type="caution">
    <text evidence="3">The sequence shown here is derived from an EMBL/GenBank/DDBJ whole genome shotgun (WGS) entry which is preliminary data.</text>
</comment>
<dbReference type="PROSITE" id="PS51840">
    <property type="entry name" value="C2_NT"/>
    <property type="match status" value="1"/>
</dbReference>
<name>A0A8H3P6B4_9EURO</name>
<reference evidence="3 4" key="1">
    <citation type="submission" date="2020-01" db="EMBL/GenBank/DDBJ databases">
        <title>Draft genome sequence of Aspergillus udagawae IFM 46972.</title>
        <authorList>
            <person name="Takahashi H."/>
            <person name="Yaguchi T."/>
        </authorList>
    </citation>
    <scope>NUCLEOTIDE SEQUENCE [LARGE SCALE GENOMIC DNA]</scope>
    <source>
        <strain evidence="3 4">IFM 46972</strain>
    </source>
</reference>
<dbReference type="Pfam" id="PF10358">
    <property type="entry name" value="NT-C2"/>
    <property type="match status" value="1"/>
</dbReference>
<dbReference type="Pfam" id="PF20777">
    <property type="entry name" value="KH_SLS1_2"/>
    <property type="match status" value="1"/>
</dbReference>
<organism evidence="3 4">
    <name type="scientific">Aspergillus udagawae</name>
    <dbReference type="NCBI Taxonomy" id="91492"/>
    <lineage>
        <taxon>Eukaryota</taxon>
        <taxon>Fungi</taxon>
        <taxon>Dikarya</taxon>
        <taxon>Ascomycota</taxon>
        <taxon>Pezizomycotina</taxon>
        <taxon>Eurotiomycetes</taxon>
        <taxon>Eurotiomycetidae</taxon>
        <taxon>Eurotiales</taxon>
        <taxon>Aspergillaceae</taxon>
        <taxon>Aspergillus</taxon>
        <taxon>Aspergillus subgen. Fumigati</taxon>
    </lineage>
</organism>
<dbReference type="Pfam" id="PF20778">
    <property type="entry name" value="SLS1_C"/>
    <property type="match status" value="1"/>
</dbReference>
<accession>A0A8H3P6B4</accession>
<proteinExistence type="predicted"/>
<dbReference type="InterPro" id="IPR048401">
    <property type="entry name" value="SLS1_C"/>
</dbReference>
<dbReference type="Pfam" id="PF20776">
    <property type="entry name" value="SLS1_N"/>
    <property type="match status" value="1"/>
</dbReference>
<dbReference type="Proteomes" id="UP000465221">
    <property type="component" value="Unassembled WGS sequence"/>
</dbReference>